<evidence type="ECO:0000256" key="1">
    <source>
        <dbReference type="SAM" id="MobiDB-lite"/>
    </source>
</evidence>
<evidence type="ECO:0000313" key="2">
    <source>
        <dbReference type="EMBL" id="QHT06179.1"/>
    </source>
</evidence>
<accession>A0A6C0CR66</accession>
<proteinExistence type="predicted"/>
<reference evidence="2" key="1">
    <citation type="journal article" date="2020" name="Nature">
        <title>Giant virus diversity and host interactions through global metagenomics.</title>
        <authorList>
            <person name="Schulz F."/>
            <person name="Roux S."/>
            <person name="Paez-Espino D."/>
            <person name="Jungbluth S."/>
            <person name="Walsh D.A."/>
            <person name="Denef V.J."/>
            <person name="McMahon K.D."/>
            <person name="Konstantinidis K.T."/>
            <person name="Eloe-Fadrosh E.A."/>
            <person name="Kyrpides N.C."/>
            <person name="Woyke T."/>
        </authorList>
    </citation>
    <scope>NUCLEOTIDE SEQUENCE</scope>
    <source>
        <strain evidence="2">GVMAG-M-3300021425-30</strain>
    </source>
</reference>
<protein>
    <submittedName>
        <fullName evidence="2">Uncharacterized protein</fullName>
    </submittedName>
</protein>
<name>A0A6C0CR66_9ZZZZ</name>
<feature type="region of interest" description="Disordered" evidence="1">
    <location>
        <begin position="24"/>
        <end position="48"/>
    </location>
</feature>
<dbReference type="EMBL" id="MN739467">
    <property type="protein sequence ID" value="QHT06179.1"/>
    <property type="molecule type" value="Genomic_DNA"/>
</dbReference>
<dbReference type="AlphaFoldDB" id="A0A6C0CR66"/>
<feature type="compositionally biased region" description="Basic residues" evidence="1">
    <location>
        <begin position="25"/>
        <end position="48"/>
    </location>
</feature>
<sequence>MTIIYQTYRIAVIYPKIKAIDKKNNFKKKKRKRATTPPRKSKVNKVLK</sequence>
<organism evidence="2">
    <name type="scientific">viral metagenome</name>
    <dbReference type="NCBI Taxonomy" id="1070528"/>
    <lineage>
        <taxon>unclassified sequences</taxon>
        <taxon>metagenomes</taxon>
        <taxon>organismal metagenomes</taxon>
    </lineage>
</organism>